<dbReference type="EMBL" id="JAJA02000001">
    <property type="protein sequence ID" value="KWS05048.1"/>
    <property type="molecule type" value="Genomic_DNA"/>
</dbReference>
<dbReference type="Pfam" id="PF13229">
    <property type="entry name" value="Beta_helix"/>
    <property type="match status" value="1"/>
</dbReference>
<feature type="domain" description="Right handed beta helix" evidence="1">
    <location>
        <begin position="223"/>
        <end position="367"/>
    </location>
</feature>
<keyword evidence="3" id="KW-1185">Reference proteome</keyword>
<organism evidence="2 3">
    <name type="scientific">Lysobacter capsici AZ78</name>
    <dbReference type="NCBI Taxonomy" id="1444315"/>
    <lineage>
        <taxon>Bacteria</taxon>
        <taxon>Pseudomonadati</taxon>
        <taxon>Pseudomonadota</taxon>
        <taxon>Gammaproteobacteria</taxon>
        <taxon>Lysobacterales</taxon>
        <taxon>Lysobacteraceae</taxon>
        <taxon>Lysobacter</taxon>
    </lineage>
</organism>
<comment type="caution">
    <text evidence="2">The sequence shown here is derived from an EMBL/GenBank/DDBJ whole genome shotgun (WGS) entry which is preliminary data.</text>
</comment>
<evidence type="ECO:0000313" key="2">
    <source>
        <dbReference type="EMBL" id="KWS05048.1"/>
    </source>
</evidence>
<dbReference type="SUPFAM" id="SSF51126">
    <property type="entry name" value="Pectin lyase-like"/>
    <property type="match status" value="2"/>
</dbReference>
<reference evidence="2 3" key="1">
    <citation type="journal article" date="2014" name="Genome Announc.">
        <title>Draft Genome Sequence of Lysobacter capsici AZ78, a Bacterium Antagonistic to Plant-Pathogenic Oomycetes.</title>
        <authorList>
            <person name="Puopolo G."/>
            <person name="Sonego P."/>
            <person name="Engelen K."/>
            <person name="Pertot I."/>
        </authorList>
    </citation>
    <scope>NUCLEOTIDE SEQUENCE [LARGE SCALE GENOMIC DNA]</scope>
    <source>
        <strain evidence="2 3">AZ78</strain>
    </source>
</reference>
<name>A0A125MN02_9GAMM</name>
<dbReference type="InterPro" id="IPR006626">
    <property type="entry name" value="PbH1"/>
</dbReference>
<accession>A0A125MN02</accession>
<evidence type="ECO:0000259" key="1">
    <source>
        <dbReference type="Pfam" id="PF13229"/>
    </source>
</evidence>
<gene>
    <name evidence="2" type="ORF">AZ78_2598</name>
</gene>
<dbReference type="InterPro" id="IPR011050">
    <property type="entry name" value="Pectin_lyase_fold/virulence"/>
</dbReference>
<sequence length="369" mass="40080">MLDFIPPELHAAIFDESNTVDLTAYIQAAIDSRPGRSIDIRFPSGTYRFNGILRVSRSHLWLSGDNATLLHGAEGDAIVLGDGTTAHYRIQIGGFLMAKNLVCYSGAMIRSRLCSIVTIKDCYFYGDDKIHDVMVFERGYQVDIHNVVSEKCRNNHVTLSGIGPGADRQVDATIYDNRFDYGASALSANGFVEGIFFRRNICLRQRNIIASLNGTPNWTIPSVKIQENDFDGGGSIGLQINRLSNFQINDNWFSSLQDTALRIDENAGGGTVSDNQFYATEGRTAIEIGGQGIVITGNTISGGQQGMYLRATSGNIVFTGNMVTYMKGLAINLYENPSMVTIVGNNFVSNVAAISSGGTALNVASNLIR</sequence>
<dbReference type="AlphaFoldDB" id="A0A125MN02"/>
<dbReference type="InterPro" id="IPR039448">
    <property type="entry name" value="Beta_helix"/>
</dbReference>
<dbReference type="SMART" id="SM00710">
    <property type="entry name" value="PbH1"/>
    <property type="match status" value="7"/>
</dbReference>
<proteinExistence type="predicted"/>
<dbReference type="Proteomes" id="UP000023435">
    <property type="component" value="Unassembled WGS sequence"/>
</dbReference>
<evidence type="ECO:0000313" key="3">
    <source>
        <dbReference type="Proteomes" id="UP000023435"/>
    </source>
</evidence>
<dbReference type="Gene3D" id="2.160.20.10">
    <property type="entry name" value="Single-stranded right-handed beta-helix, Pectin lyase-like"/>
    <property type="match status" value="1"/>
</dbReference>
<dbReference type="InterPro" id="IPR012334">
    <property type="entry name" value="Pectin_lyas_fold"/>
</dbReference>
<protein>
    <recommendedName>
        <fullName evidence="1">Right handed beta helix domain-containing protein</fullName>
    </recommendedName>
</protein>